<organism evidence="5 6">
    <name type="scientific">Smittium culicis</name>
    <dbReference type="NCBI Taxonomy" id="133412"/>
    <lineage>
        <taxon>Eukaryota</taxon>
        <taxon>Fungi</taxon>
        <taxon>Fungi incertae sedis</taxon>
        <taxon>Zoopagomycota</taxon>
        <taxon>Kickxellomycotina</taxon>
        <taxon>Harpellomycetes</taxon>
        <taxon>Harpellales</taxon>
        <taxon>Legeriomycetaceae</taxon>
        <taxon>Smittium</taxon>
    </lineage>
</organism>
<dbReference type="AlphaFoldDB" id="A0A1R1WZ89"/>
<dbReference type="Gene3D" id="1.10.1300.10">
    <property type="entry name" value="3'5'-cyclic nucleotide phosphodiesterase, catalytic domain"/>
    <property type="match status" value="1"/>
</dbReference>
<evidence type="ECO:0000256" key="1">
    <source>
        <dbReference type="ARBA" id="ARBA00022723"/>
    </source>
</evidence>
<comment type="similarity">
    <text evidence="3">Belongs to the cyclic nucleotide phosphodiesterase family.</text>
</comment>
<dbReference type="Proteomes" id="UP000187283">
    <property type="component" value="Unassembled WGS sequence"/>
</dbReference>
<comment type="cofactor">
    <cofactor evidence="3">
        <name>a divalent metal cation</name>
        <dbReference type="ChEBI" id="CHEBI:60240"/>
    </cofactor>
    <text evidence="3">Binds 2 divalent metal cations per subunit. Site 1 may preferentially bind zinc ions, while site 2 has a preference for magnesium and/or manganese ions.</text>
</comment>
<dbReference type="InterPro" id="IPR036971">
    <property type="entry name" value="PDEase_catalytic_dom_sf"/>
</dbReference>
<reference evidence="5 6" key="1">
    <citation type="submission" date="2017-01" db="EMBL/GenBank/DDBJ databases">
        <authorList>
            <person name="Mah S.A."/>
            <person name="Swanson W.J."/>
            <person name="Moy G.W."/>
            <person name="Vacquier V.D."/>
        </authorList>
    </citation>
    <scope>NUCLEOTIDE SEQUENCE [LARGE SCALE GENOMIC DNA]</scope>
    <source>
        <strain evidence="5 6">GSMNP</strain>
    </source>
</reference>
<dbReference type="GO" id="GO:0007165">
    <property type="term" value="P:signal transduction"/>
    <property type="evidence" value="ECO:0007669"/>
    <property type="project" value="InterPro"/>
</dbReference>
<name>A0A1R1WZ89_9FUNG</name>
<gene>
    <name evidence="5" type="ORF">AYI70_g12041</name>
</gene>
<dbReference type="PROSITE" id="PS51845">
    <property type="entry name" value="PDEASE_I_2"/>
    <property type="match status" value="1"/>
</dbReference>
<accession>A0A1R1WZ89</accession>
<comment type="caution">
    <text evidence="5">The sequence shown here is derived from an EMBL/GenBank/DDBJ whole genome shotgun (WGS) entry which is preliminary data.</text>
</comment>
<dbReference type="Pfam" id="PF00233">
    <property type="entry name" value="PDEase_I"/>
    <property type="match status" value="2"/>
</dbReference>
<dbReference type="InterPro" id="IPR002073">
    <property type="entry name" value="PDEase_catalytic_dom"/>
</dbReference>
<keyword evidence="6" id="KW-1185">Reference proteome</keyword>
<sequence length="619" mass="70577">MPADTPKNPELIFENSHNPTFYESFKKSIKDDINFKITKLSSSSLLINTCKWIISQAELPLESTVLYDKNVLEFTKSHHSIPLNFNSKEYITILKSIHCWTFESSSLNKSDLIKVSIVMLIESTKQASVSFTLYQIAVFVLLLYLGYPNNPYHSFNHSVDTTQSTFYILNKIGVFIAPSISSEFVDSNFPQGSHNTLKPIDGLKLILSSFGHDLRHPGLTNKILRISYSHLSTIYNRKSSLEHYHADYLFSILDSIASLHNPLENLPSSTKVISSHPQSTTNTNSDLMDILALKSRGRFNDADTCVCDICENDSSTPVCSQNILDTSILVCNKFRRLILISIMATDMEKHFDYIGGCVNFNSSYDNITKSKKCSIEEQDIYSYSIMKCSDISNISRPFQSAQSWAVCLYKEIQLQSKYEATNKINKTTSPLDVPGIPSFQIFFYEKIALPLFLAVRDIIPSIDFMTKGIYENLEIWKKLELLSNDIKIPQTLFESQQNSDTQKNLSDAKDKSSGISKFYNTPFMDRKQEYLSYFGLENKNNISLLELQYLDYIYRYIVLNSKSDQSSIFSQNPDFSFFSNVEDATNENLGCSLKKMSEDTIVLEYDSGIEKNLFFPQTI</sequence>
<dbReference type="GO" id="GO:0004114">
    <property type="term" value="F:3',5'-cyclic-nucleotide phosphodiesterase activity"/>
    <property type="evidence" value="ECO:0007669"/>
    <property type="project" value="InterPro"/>
</dbReference>
<evidence type="ECO:0000313" key="5">
    <source>
        <dbReference type="EMBL" id="OMJ07657.1"/>
    </source>
</evidence>
<evidence type="ECO:0000259" key="4">
    <source>
        <dbReference type="PROSITE" id="PS51845"/>
    </source>
</evidence>
<dbReference type="PANTHER" id="PTHR11347">
    <property type="entry name" value="CYCLIC NUCLEOTIDE PHOSPHODIESTERASE"/>
    <property type="match status" value="1"/>
</dbReference>
<evidence type="ECO:0000256" key="2">
    <source>
        <dbReference type="ARBA" id="ARBA00022801"/>
    </source>
</evidence>
<proteinExistence type="inferred from homology"/>
<dbReference type="SUPFAM" id="SSF109604">
    <property type="entry name" value="HD-domain/PDEase-like"/>
    <property type="match status" value="2"/>
</dbReference>
<keyword evidence="1 3" id="KW-0479">Metal-binding</keyword>
<dbReference type="PROSITE" id="PS00126">
    <property type="entry name" value="PDEASE_I_1"/>
    <property type="match status" value="1"/>
</dbReference>
<feature type="domain" description="PDEase" evidence="4">
    <location>
        <begin position="79"/>
        <end position="483"/>
    </location>
</feature>
<dbReference type="OrthoDB" id="546632at2759"/>
<dbReference type="InterPro" id="IPR023174">
    <property type="entry name" value="PDEase_CS"/>
</dbReference>
<dbReference type="EMBL" id="LSSN01006001">
    <property type="protein sequence ID" value="OMJ07657.1"/>
    <property type="molecule type" value="Genomic_DNA"/>
</dbReference>
<dbReference type="GO" id="GO:0046872">
    <property type="term" value="F:metal ion binding"/>
    <property type="evidence" value="ECO:0007669"/>
    <property type="project" value="UniProtKB-KW"/>
</dbReference>
<dbReference type="EC" id="3.1.4.-" evidence="3"/>
<dbReference type="STRING" id="133412.A0A1R1WZ89"/>
<protein>
    <recommendedName>
        <fullName evidence="3">Phosphodiesterase</fullName>
        <ecNumber evidence="3">3.1.4.-</ecNumber>
    </recommendedName>
</protein>
<evidence type="ECO:0000313" key="6">
    <source>
        <dbReference type="Proteomes" id="UP000187283"/>
    </source>
</evidence>
<keyword evidence="2 3" id="KW-0378">Hydrolase</keyword>
<evidence type="ECO:0000256" key="3">
    <source>
        <dbReference type="RuleBase" id="RU363067"/>
    </source>
</evidence>